<keyword evidence="2" id="KW-1185">Reference proteome</keyword>
<protein>
    <submittedName>
        <fullName evidence="1">Uncharacterized protein</fullName>
    </submittedName>
</protein>
<reference evidence="1 2" key="1">
    <citation type="submission" date="2019-11" db="EMBL/GenBank/DDBJ databases">
        <title>Type strains purchased from KCTC, JCM and DSMZ.</title>
        <authorList>
            <person name="Lu H."/>
        </authorList>
    </citation>
    <scope>NUCLEOTIDE SEQUENCE [LARGE SCALE GENOMIC DNA]</scope>
    <source>
        <strain evidence="1 2">KCTC 22382</strain>
    </source>
</reference>
<dbReference type="EMBL" id="WNKY01000001">
    <property type="protein sequence ID" value="MTV36252.1"/>
    <property type="molecule type" value="Genomic_DNA"/>
</dbReference>
<evidence type="ECO:0000313" key="1">
    <source>
        <dbReference type="EMBL" id="MTV36252.1"/>
    </source>
</evidence>
<name>A0A6L6PB73_9BURK</name>
<organism evidence="1 2">
    <name type="scientific">Duganella radicis</name>
    <dbReference type="NCBI Taxonomy" id="551988"/>
    <lineage>
        <taxon>Bacteria</taxon>
        <taxon>Pseudomonadati</taxon>
        <taxon>Pseudomonadota</taxon>
        <taxon>Betaproteobacteria</taxon>
        <taxon>Burkholderiales</taxon>
        <taxon>Oxalobacteraceae</taxon>
        <taxon>Telluria group</taxon>
        <taxon>Duganella</taxon>
    </lineage>
</organism>
<proteinExistence type="predicted"/>
<gene>
    <name evidence="1" type="ORF">GM676_01485</name>
</gene>
<dbReference type="AlphaFoldDB" id="A0A6L6PB73"/>
<dbReference type="RefSeq" id="WP_155461596.1">
    <property type="nucleotide sequence ID" value="NZ_WNKY01000001.1"/>
</dbReference>
<accession>A0A6L6PB73</accession>
<sequence length="73" mass="8673">MLEKSNRKWKDLVTGKLEFRTDNFGLQMFLKRSVTRFATPQAPGELEKTVEELYNFFVKYERILTKEIALISK</sequence>
<evidence type="ECO:0000313" key="2">
    <source>
        <dbReference type="Proteomes" id="UP000475582"/>
    </source>
</evidence>
<comment type="caution">
    <text evidence="1">The sequence shown here is derived from an EMBL/GenBank/DDBJ whole genome shotgun (WGS) entry which is preliminary data.</text>
</comment>
<dbReference type="Proteomes" id="UP000475582">
    <property type="component" value="Unassembled WGS sequence"/>
</dbReference>
<dbReference type="OrthoDB" id="8779312at2"/>